<evidence type="ECO:0000313" key="1">
    <source>
        <dbReference type="EMBL" id="TWH85096.1"/>
    </source>
</evidence>
<dbReference type="EMBL" id="VLKI01000009">
    <property type="protein sequence ID" value="TWH85096.1"/>
    <property type="molecule type" value="Genomic_DNA"/>
</dbReference>
<dbReference type="Proteomes" id="UP000318667">
    <property type="component" value="Unassembled WGS sequence"/>
</dbReference>
<gene>
    <name evidence="1" type="ORF">IQ19_03332</name>
</gene>
<reference evidence="1 2" key="1">
    <citation type="journal article" date="2015" name="Stand. Genomic Sci.">
        <title>Genomic Encyclopedia of Bacterial and Archaeal Type Strains, Phase III: the genomes of soil and plant-associated and newly described type strains.</title>
        <authorList>
            <person name="Whitman W.B."/>
            <person name="Woyke T."/>
            <person name="Klenk H.P."/>
            <person name="Zhou Y."/>
            <person name="Lilburn T.G."/>
            <person name="Beck B.J."/>
            <person name="De Vos P."/>
            <person name="Vandamme P."/>
            <person name="Eisen J.A."/>
            <person name="Garrity G."/>
            <person name="Hugenholtz P."/>
            <person name="Kyrpides N.C."/>
        </authorList>
    </citation>
    <scope>NUCLEOTIDE SEQUENCE [LARGE SCALE GENOMIC DNA]</scope>
    <source>
        <strain evidence="1 2">CGMCC 1.10115</strain>
    </source>
</reference>
<comment type="caution">
    <text evidence="1">The sequence shown here is derived from an EMBL/GenBank/DDBJ whole genome shotgun (WGS) entry which is preliminary data.</text>
</comment>
<evidence type="ECO:0000313" key="2">
    <source>
        <dbReference type="Proteomes" id="UP000318667"/>
    </source>
</evidence>
<name>A0A562JPJ3_9BACI</name>
<protein>
    <submittedName>
        <fullName evidence="1">Uncharacterized protein</fullName>
    </submittedName>
</protein>
<keyword evidence="2" id="KW-1185">Reference proteome</keyword>
<dbReference type="OrthoDB" id="2934161at2"/>
<dbReference type="RefSeq" id="WP_158638836.1">
    <property type="nucleotide sequence ID" value="NZ_CBCSDC010000034.1"/>
</dbReference>
<organism evidence="1 2">
    <name type="scientific">Cytobacillus oceanisediminis</name>
    <dbReference type="NCBI Taxonomy" id="665099"/>
    <lineage>
        <taxon>Bacteria</taxon>
        <taxon>Bacillati</taxon>
        <taxon>Bacillota</taxon>
        <taxon>Bacilli</taxon>
        <taxon>Bacillales</taxon>
        <taxon>Bacillaceae</taxon>
        <taxon>Cytobacillus</taxon>
    </lineage>
</organism>
<dbReference type="GeneID" id="65406758"/>
<accession>A0A562JPJ3</accession>
<proteinExistence type="predicted"/>
<dbReference type="AlphaFoldDB" id="A0A562JPJ3"/>
<sequence>METKQIASFIVRFHLAETDERTGEKKWRIKVTHVQDEKVNLFETMEEAMGFMKTIIGD</sequence>